<accession>A0A4P6XM23</accession>
<evidence type="ECO:0000256" key="10">
    <source>
        <dbReference type="ARBA" id="ARBA00023136"/>
    </source>
</evidence>
<evidence type="ECO:0000256" key="11">
    <source>
        <dbReference type="ARBA" id="ARBA00023180"/>
    </source>
</evidence>
<sequence>MLAIRKKILFIFVLISLLVLGAYHLVSPSKFTDLTSGISSTGFRQHDMKTRKQLHFSNYKFLLTSEFEDVVGGWDAFAVKTHDEKCFSFFKYLDDKLPEWEVDFFKDRHFDKSIVKKELIFKSELAIIKNQKATRDPPESVDNDDMKKADERFQKIFQKTVALEQDMADTMTIVRIFGHCFFNGVSASLEGELKHVYDRYSRKIIPFFHPEVPSKSFGDIETTSLWLFGSGNPVENGNLLDYYYRNMQGTGIVLSAATRHSREIVKFIHVLRALGNKLPIEILYRSDLLMKAKQAIMLAASQPKEVLLGDELTNHDALKRALSRAGLSVDAIQEMPFPQQSLSLINMQKPLSKLDKSDFSSYNNKILSLFFSSFERVLLFDTDAVPLLSIELLLSLREFTNTGAYFFRDRTLMDRNDWIETNYFAKLMPHSSYELDMIMGIKPVTNHTLNNLYMKGWRHHQEAGLVMLNKRRHFRSLLTLLTLTLWGEPVKSLIWGDKEMYWLAMSMAGDEDYIFNQYGAASVGELTLQNDLKHYNNTEASELCSSHPGHVSADGQLLWINSGFSYCKKNGYARDKLRFPFSAFEDKEDVKRLYENPLKIRHAILPPELPTLRKPDGSPDLSQELRFTFDIKKRKKDVDEMKDIDQVHDYNPQKGWIKSRTCSDYQYCAYNSVESLNGDGRVDSSGHIFEFDADSTRLFDVLGAIWSSAVRVSDLTKPLKQLLSEAEEARDTIQFANSTSSQRKVSQTLRLDVDSTVSASTRPTPNKDDNVLLTKAEGSELRAQGEDEVRLFDHSGNLMKPEEVYKNSRIEESPESPQNSSKIEFDRSIVRERPEKLNNDVKAGLAKLKSST</sequence>
<dbReference type="SUPFAM" id="SSF53448">
    <property type="entry name" value="Nucleotide-diphospho-sugar transferases"/>
    <property type="match status" value="1"/>
</dbReference>
<protein>
    <submittedName>
        <fullName evidence="13">Mannosyltransferase putative</fullName>
    </submittedName>
</protein>
<dbReference type="GO" id="GO:0000139">
    <property type="term" value="C:Golgi membrane"/>
    <property type="evidence" value="ECO:0007669"/>
    <property type="project" value="UniProtKB-SubCell"/>
</dbReference>
<dbReference type="GO" id="GO:0046354">
    <property type="term" value="P:mannan biosynthetic process"/>
    <property type="evidence" value="ECO:0007669"/>
    <property type="project" value="UniProtKB-ARBA"/>
</dbReference>
<evidence type="ECO:0000256" key="3">
    <source>
        <dbReference type="ARBA" id="ARBA00009105"/>
    </source>
</evidence>
<comment type="similarity">
    <text evidence="3">Belongs to the MNN1/MNT family.</text>
</comment>
<name>A0A4P6XM23_9ASCO</name>
<feature type="compositionally biased region" description="Basic and acidic residues" evidence="12">
    <location>
        <begin position="800"/>
        <end position="812"/>
    </location>
</feature>
<keyword evidence="10" id="KW-0472">Membrane</keyword>
<evidence type="ECO:0000256" key="2">
    <source>
        <dbReference type="ARBA" id="ARBA00004922"/>
    </source>
</evidence>
<evidence type="ECO:0000256" key="7">
    <source>
        <dbReference type="ARBA" id="ARBA00022968"/>
    </source>
</evidence>
<dbReference type="PANTHER" id="PTHR31392:SF1">
    <property type="entry name" value="ALPHA-1,3-MANNOSYLTRANSFERASE MNN1-RELATED"/>
    <property type="match status" value="1"/>
</dbReference>
<evidence type="ECO:0000256" key="4">
    <source>
        <dbReference type="ARBA" id="ARBA00022676"/>
    </source>
</evidence>
<keyword evidence="11" id="KW-0325">Glycoprotein</keyword>
<gene>
    <name evidence="13" type="primary">MPUL0B02440</name>
    <name evidence="13" type="ORF">METSCH_B02440</name>
</gene>
<dbReference type="GO" id="GO:0006493">
    <property type="term" value="P:protein O-linked glycosylation"/>
    <property type="evidence" value="ECO:0007669"/>
    <property type="project" value="TreeGrafter"/>
</dbReference>
<comment type="subcellular location">
    <subcellularLocation>
        <location evidence="1">Golgi apparatus membrane</location>
        <topology evidence="1">Single-pass type II membrane protein</topology>
    </subcellularLocation>
</comment>
<evidence type="ECO:0000256" key="8">
    <source>
        <dbReference type="ARBA" id="ARBA00022989"/>
    </source>
</evidence>
<keyword evidence="4 13" id="KW-0328">Glycosyltransferase</keyword>
<dbReference type="STRING" id="2163413.A0A4P6XM23"/>
<dbReference type="Proteomes" id="UP000292447">
    <property type="component" value="Chromosome II"/>
</dbReference>
<feature type="compositionally biased region" description="Basic and acidic residues" evidence="12">
    <location>
        <begin position="823"/>
        <end position="839"/>
    </location>
</feature>
<dbReference type="InterPro" id="IPR029044">
    <property type="entry name" value="Nucleotide-diphossugar_trans"/>
</dbReference>
<dbReference type="GO" id="GO:0000033">
    <property type="term" value="F:alpha-1,3-mannosyltransferase activity"/>
    <property type="evidence" value="ECO:0007669"/>
    <property type="project" value="TreeGrafter"/>
</dbReference>
<evidence type="ECO:0000256" key="9">
    <source>
        <dbReference type="ARBA" id="ARBA00023034"/>
    </source>
</evidence>
<evidence type="ECO:0000256" key="1">
    <source>
        <dbReference type="ARBA" id="ARBA00004323"/>
    </source>
</evidence>
<evidence type="ECO:0000256" key="5">
    <source>
        <dbReference type="ARBA" id="ARBA00022679"/>
    </source>
</evidence>
<evidence type="ECO:0000256" key="6">
    <source>
        <dbReference type="ARBA" id="ARBA00022692"/>
    </source>
</evidence>
<feature type="region of interest" description="Disordered" evidence="12">
    <location>
        <begin position="793"/>
        <end position="852"/>
    </location>
</feature>
<dbReference type="AlphaFoldDB" id="A0A4P6XM23"/>
<organism evidence="13 14">
    <name type="scientific">Metschnikowia aff. pulcherrima</name>
    <dbReference type="NCBI Taxonomy" id="2163413"/>
    <lineage>
        <taxon>Eukaryota</taxon>
        <taxon>Fungi</taxon>
        <taxon>Dikarya</taxon>
        <taxon>Ascomycota</taxon>
        <taxon>Saccharomycotina</taxon>
        <taxon>Pichiomycetes</taxon>
        <taxon>Metschnikowiaceae</taxon>
        <taxon>Metschnikowia</taxon>
    </lineage>
</organism>
<keyword evidence="9" id="KW-0333">Golgi apparatus</keyword>
<dbReference type="Pfam" id="PF11051">
    <property type="entry name" value="Mannosyl_trans3"/>
    <property type="match status" value="1"/>
</dbReference>
<proteinExistence type="inferred from homology"/>
<keyword evidence="6" id="KW-0812">Transmembrane</keyword>
<reference evidence="14" key="1">
    <citation type="submission" date="2019-03" db="EMBL/GenBank/DDBJ databases">
        <title>Snf2 controls pulcherriminic acid biosynthesis and connects pigmentation and antifungal activity of the yeast Metschnikowia pulcherrima.</title>
        <authorList>
            <person name="Gore-Lloyd D."/>
            <person name="Sumann I."/>
            <person name="Brachmann A.O."/>
            <person name="Schneeberger K."/>
            <person name="Ortiz-Merino R.A."/>
            <person name="Moreno-Beltran M."/>
            <person name="Schlaefli M."/>
            <person name="Kirner P."/>
            <person name="Santos Kron A."/>
            <person name="Wolfe K.H."/>
            <person name="Piel J."/>
            <person name="Ahrens C.H."/>
            <person name="Henk D."/>
            <person name="Freimoser F.M."/>
        </authorList>
    </citation>
    <scope>NUCLEOTIDE SEQUENCE [LARGE SCALE GENOMIC DNA]</scope>
    <source>
        <strain evidence="14">APC 1.2</strain>
    </source>
</reference>
<comment type="pathway">
    <text evidence="2">Protein modification; protein glycosylation.</text>
</comment>
<keyword evidence="14" id="KW-1185">Reference proteome</keyword>
<keyword evidence="5 13" id="KW-0808">Transferase</keyword>
<evidence type="ECO:0000313" key="14">
    <source>
        <dbReference type="Proteomes" id="UP000292447"/>
    </source>
</evidence>
<evidence type="ECO:0000313" key="13">
    <source>
        <dbReference type="EMBL" id="QBM87048.1"/>
    </source>
</evidence>
<evidence type="ECO:0000256" key="12">
    <source>
        <dbReference type="SAM" id="MobiDB-lite"/>
    </source>
</evidence>
<dbReference type="EMBL" id="CP034457">
    <property type="protein sequence ID" value="QBM87048.1"/>
    <property type="molecule type" value="Genomic_DNA"/>
</dbReference>
<keyword evidence="8" id="KW-1133">Transmembrane helix</keyword>
<dbReference type="InterPro" id="IPR022751">
    <property type="entry name" value="Alpha_mannosyltransferase"/>
</dbReference>
<keyword evidence="7" id="KW-0735">Signal-anchor</keyword>
<dbReference type="PANTHER" id="PTHR31392">
    <property type="entry name" value="ALPHA-1,3-MANNOSYLTRANSFERASE MNN1-RELATED"/>
    <property type="match status" value="1"/>
</dbReference>